<dbReference type="GO" id="GO:0005829">
    <property type="term" value="C:cytosol"/>
    <property type="evidence" value="ECO:0007669"/>
    <property type="project" value="UniProtKB-ARBA"/>
</dbReference>
<protein>
    <recommendedName>
        <fullName evidence="5">Pseudouridine synthase</fullName>
        <ecNumber evidence="5">5.4.99.-</ecNumber>
    </recommendedName>
</protein>
<dbReference type="CDD" id="cd02553">
    <property type="entry name" value="PseudoU_synth_RsuA"/>
    <property type="match status" value="1"/>
</dbReference>
<dbReference type="SUPFAM" id="SSF55120">
    <property type="entry name" value="Pseudouridine synthase"/>
    <property type="match status" value="1"/>
</dbReference>
<proteinExistence type="inferred from homology"/>
<dbReference type="OrthoDB" id="9807213at2"/>
<dbReference type="InterPro" id="IPR020094">
    <property type="entry name" value="TruA/RsuA/RluB/E/F_N"/>
</dbReference>
<dbReference type="InterPro" id="IPR020103">
    <property type="entry name" value="PsdUridine_synth_cat_dom_sf"/>
</dbReference>
<accession>A0A3N4GL68</accession>
<dbReference type="EMBL" id="RKMG01000003">
    <property type="protein sequence ID" value="RPA63659.1"/>
    <property type="molecule type" value="Genomic_DNA"/>
</dbReference>
<dbReference type="Proteomes" id="UP000273977">
    <property type="component" value="Unassembled WGS sequence"/>
</dbReference>
<dbReference type="Pfam" id="PF01479">
    <property type="entry name" value="S4"/>
    <property type="match status" value="1"/>
</dbReference>
<keyword evidence="8" id="KW-1185">Reference proteome</keyword>
<evidence type="ECO:0000256" key="3">
    <source>
        <dbReference type="ARBA" id="ARBA00023235"/>
    </source>
</evidence>
<dbReference type="InterPro" id="IPR018496">
    <property type="entry name" value="PsdUridine_synth_RsuA/RluB_CS"/>
</dbReference>
<dbReference type="InterPro" id="IPR036986">
    <property type="entry name" value="S4_RNA-bd_sf"/>
</dbReference>
<sequence>MTNKNIKANQRLDRFVASMTPYSRTDVKNLIKQSVVFVNGAPAKKANQTVNVENDVVEVDGQVIAYEPFVYIILHKPDGVISATEDNRWETVIDLLDEETVLTYEPFPVGRLDKDTTGLLLITNDGQFNHDLMSPRKHVDKEYAVLVDGVLNDSHIQKFAKGLNIGQGDITKPAELFIDEVDAEKGESFARVVISEGKYHQVKRMFEAIDCEVLQLHRQRIGQLVLPEELEAGEYVQVDGDALRKAIFDGEPLELFEY</sequence>
<dbReference type="SMART" id="SM00363">
    <property type="entry name" value="S4"/>
    <property type="match status" value="1"/>
</dbReference>
<dbReference type="Gene3D" id="3.30.70.580">
    <property type="entry name" value="Pseudouridine synthase I, catalytic domain, N-terminal subdomain"/>
    <property type="match status" value="1"/>
</dbReference>
<evidence type="ECO:0000259" key="6">
    <source>
        <dbReference type="SMART" id="SM00363"/>
    </source>
</evidence>
<evidence type="ECO:0000256" key="4">
    <source>
        <dbReference type="PROSITE-ProRule" id="PRU00182"/>
    </source>
</evidence>
<dbReference type="RefSeq" id="WP_123779256.1">
    <property type="nucleotide sequence ID" value="NZ_RKMG01000003.1"/>
</dbReference>
<dbReference type="Gene3D" id="3.10.290.10">
    <property type="entry name" value="RNA-binding S4 domain"/>
    <property type="match status" value="1"/>
</dbReference>
<organism evidence="7 8">
    <name type="scientific">Aerococcus agrisoli</name>
    <dbReference type="NCBI Taxonomy" id="2487350"/>
    <lineage>
        <taxon>Bacteria</taxon>
        <taxon>Bacillati</taxon>
        <taxon>Bacillota</taxon>
        <taxon>Bacilli</taxon>
        <taxon>Lactobacillales</taxon>
        <taxon>Aerococcaceae</taxon>
        <taxon>Aerococcus</taxon>
    </lineage>
</organism>
<evidence type="ECO:0000256" key="1">
    <source>
        <dbReference type="ARBA" id="ARBA00008348"/>
    </source>
</evidence>
<keyword evidence="3 5" id="KW-0413">Isomerase</keyword>
<dbReference type="InterPro" id="IPR002942">
    <property type="entry name" value="S4_RNA-bd"/>
</dbReference>
<dbReference type="Pfam" id="PF00849">
    <property type="entry name" value="PseudoU_synth_2"/>
    <property type="match status" value="1"/>
</dbReference>
<feature type="domain" description="RNA-binding S4" evidence="6">
    <location>
        <begin position="10"/>
        <end position="68"/>
    </location>
</feature>
<comment type="similarity">
    <text evidence="1 5">Belongs to the pseudouridine synthase RsuA family.</text>
</comment>
<dbReference type="NCBIfam" id="TIGR00093">
    <property type="entry name" value="pseudouridine synthase"/>
    <property type="match status" value="1"/>
</dbReference>
<dbReference type="GO" id="GO:0000455">
    <property type="term" value="P:enzyme-directed rRNA pseudouridine synthesis"/>
    <property type="evidence" value="ECO:0007669"/>
    <property type="project" value="UniProtKB-ARBA"/>
</dbReference>
<dbReference type="SUPFAM" id="SSF55174">
    <property type="entry name" value="Alpha-L RNA-binding motif"/>
    <property type="match status" value="1"/>
</dbReference>
<evidence type="ECO:0000313" key="7">
    <source>
        <dbReference type="EMBL" id="RPA63659.1"/>
    </source>
</evidence>
<dbReference type="GO" id="GO:0120159">
    <property type="term" value="F:rRNA pseudouridine synthase activity"/>
    <property type="evidence" value="ECO:0007669"/>
    <property type="project" value="UniProtKB-ARBA"/>
</dbReference>
<dbReference type="EC" id="5.4.99.-" evidence="5"/>
<evidence type="ECO:0000256" key="5">
    <source>
        <dbReference type="RuleBase" id="RU003887"/>
    </source>
</evidence>
<dbReference type="InterPro" id="IPR042092">
    <property type="entry name" value="PsdUridine_s_RsuA/RluB/E/F_cat"/>
</dbReference>
<dbReference type="PROSITE" id="PS01149">
    <property type="entry name" value="PSI_RSU"/>
    <property type="match status" value="1"/>
</dbReference>
<dbReference type="GO" id="GO:0003723">
    <property type="term" value="F:RNA binding"/>
    <property type="evidence" value="ECO:0007669"/>
    <property type="project" value="UniProtKB-KW"/>
</dbReference>
<name>A0A3N4GL68_9LACT</name>
<dbReference type="InterPro" id="IPR006145">
    <property type="entry name" value="PsdUridine_synth_RsuA/RluA"/>
</dbReference>
<dbReference type="InterPro" id="IPR000748">
    <property type="entry name" value="PsdUridine_synth_RsuA/RluB/E/F"/>
</dbReference>
<dbReference type="AlphaFoldDB" id="A0A3N4GL68"/>
<dbReference type="Gene3D" id="3.30.70.1560">
    <property type="entry name" value="Alpha-L RNA-binding motif"/>
    <property type="match status" value="1"/>
</dbReference>
<comment type="caution">
    <text evidence="7">The sequence shown here is derived from an EMBL/GenBank/DDBJ whole genome shotgun (WGS) entry which is preliminary data.</text>
</comment>
<dbReference type="PROSITE" id="PS50889">
    <property type="entry name" value="S4"/>
    <property type="match status" value="1"/>
</dbReference>
<dbReference type="PANTHER" id="PTHR47683:SF4">
    <property type="entry name" value="PSEUDOURIDINE SYNTHASE"/>
    <property type="match status" value="1"/>
</dbReference>
<dbReference type="PANTHER" id="PTHR47683">
    <property type="entry name" value="PSEUDOURIDINE SYNTHASE FAMILY PROTEIN-RELATED"/>
    <property type="match status" value="1"/>
</dbReference>
<reference evidence="7 8" key="1">
    <citation type="submission" date="2018-11" db="EMBL/GenBank/DDBJ databases">
        <title>Aerococcus sp. SJQ22, whole genome shotgun sequence.</title>
        <authorList>
            <person name="Sun L."/>
            <person name="Gao X."/>
            <person name="Chen W."/>
            <person name="Huang K."/>
        </authorList>
    </citation>
    <scope>NUCLEOTIDE SEQUENCE [LARGE SCALE GENOMIC DNA]</scope>
    <source>
        <strain evidence="7 8">SJQ22</strain>
    </source>
</reference>
<evidence type="ECO:0000313" key="8">
    <source>
        <dbReference type="Proteomes" id="UP000273977"/>
    </source>
</evidence>
<dbReference type="InterPro" id="IPR050343">
    <property type="entry name" value="RsuA_PseudoU_synthase"/>
</dbReference>
<gene>
    <name evidence="7" type="ORF">EF384_01695</name>
</gene>
<keyword evidence="2 4" id="KW-0694">RNA-binding</keyword>
<evidence type="ECO:0000256" key="2">
    <source>
        <dbReference type="ARBA" id="ARBA00022884"/>
    </source>
</evidence>
<dbReference type="FunFam" id="3.30.70.1560:FF:000001">
    <property type="entry name" value="Pseudouridine synthase"/>
    <property type="match status" value="1"/>
</dbReference>
<dbReference type="CDD" id="cd00165">
    <property type="entry name" value="S4"/>
    <property type="match status" value="1"/>
</dbReference>